<dbReference type="EMBL" id="JACHIA010000001">
    <property type="protein sequence ID" value="MBB6068699.1"/>
    <property type="molecule type" value="Genomic_DNA"/>
</dbReference>
<name>A0A841GR43_9BACT</name>
<protein>
    <submittedName>
        <fullName evidence="3">Uncharacterized protein</fullName>
    </submittedName>
</protein>
<dbReference type="RefSeq" id="WP_170030996.1">
    <property type="nucleotide sequence ID" value="NZ_JABDTL010000001.1"/>
</dbReference>
<proteinExistence type="predicted"/>
<evidence type="ECO:0000256" key="1">
    <source>
        <dbReference type="SAM" id="Coils"/>
    </source>
</evidence>
<dbReference type="Proteomes" id="UP000582837">
    <property type="component" value="Unassembled WGS sequence"/>
</dbReference>
<keyword evidence="1" id="KW-0175">Coiled coil</keyword>
<reference evidence="3 4" key="1">
    <citation type="submission" date="2020-08" db="EMBL/GenBank/DDBJ databases">
        <title>Genomic Encyclopedia of Type Strains, Phase IV (KMG-IV): sequencing the most valuable type-strain genomes for metagenomic binning, comparative biology and taxonomic classification.</title>
        <authorList>
            <person name="Goeker M."/>
        </authorList>
    </citation>
    <scope>NUCLEOTIDE SEQUENCE [LARGE SCALE GENOMIC DNA]</scope>
    <source>
        <strain evidence="3 4">DSM 29007</strain>
    </source>
</reference>
<organism evidence="3 4">
    <name type="scientific">Longimicrobium terrae</name>
    <dbReference type="NCBI Taxonomy" id="1639882"/>
    <lineage>
        <taxon>Bacteria</taxon>
        <taxon>Pseudomonadati</taxon>
        <taxon>Gemmatimonadota</taxon>
        <taxon>Longimicrobiia</taxon>
        <taxon>Longimicrobiales</taxon>
        <taxon>Longimicrobiaceae</taxon>
        <taxon>Longimicrobium</taxon>
    </lineage>
</organism>
<evidence type="ECO:0000313" key="3">
    <source>
        <dbReference type="EMBL" id="MBB6068699.1"/>
    </source>
</evidence>
<feature type="coiled-coil region" evidence="1">
    <location>
        <begin position="60"/>
        <end position="89"/>
    </location>
</feature>
<sequence>MRQPYDSNEDEPVPLQRYTGIPNPPRTPAEKGRWQRFLETVLPWFAHKWELADRAADAQLDKLSADAELTRAQARLANAQADQEALKAVGMARDAEAKKIAETPIVPASSEEIAAAARKLAAKLEELAWRYGLRIEIRVDGGEPLALPAAREGEGLGE</sequence>
<accession>A0A841GR43</accession>
<evidence type="ECO:0000256" key="2">
    <source>
        <dbReference type="SAM" id="MobiDB-lite"/>
    </source>
</evidence>
<gene>
    <name evidence="3" type="ORF">HNQ61_000310</name>
</gene>
<keyword evidence="4" id="KW-1185">Reference proteome</keyword>
<dbReference type="AlphaFoldDB" id="A0A841GR43"/>
<evidence type="ECO:0000313" key="4">
    <source>
        <dbReference type="Proteomes" id="UP000582837"/>
    </source>
</evidence>
<comment type="caution">
    <text evidence="3">The sequence shown here is derived from an EMBL/GenBank/DDBJ whole genome shotgun (WGS) entry which is preliminary data.</text>
</comment>
<feature type="region of interest" description="Disordered" evidence="2">
    <location>
        <begin position="1"/>
        <end position="31"/>
    </location>
</feature>